<evidence type="ECO:0000259" key="1">
    <source>
        <dbReference type="PROSITE" id="PS51664"/>
    </source>
</evidence>
<dbReference type="Gene3D" id="3.30.1330.230">
    <property type="match status" value="1"/>
</dbReference>
<protein>
    <recommendedName>
        <fullName evidence="1">YcaO domain-containing protein</fullName>
    </recommendedName>
</protein>
<evidence type="ECO:0000313" key="2">
    <source>
        <dbReference type="EMBL" id="PWG01898.1"/>
    </source>
</evidence>
<feature type="domain" description="YcaO" evidence="1">
    <location>
        <begin position="62"/>
        <end position="377"/>
    </location>
</feature>
<dbReference type="PANTHER" id="PTHR37809:SF1">
    <property type="entry name" value="RIBOSOMAL PROTEIN S12 METHYLTHIOTRANSFERASE ACCESSORY FACTOR YCAO"/>
    <property type="match status" value="1"/>
</dbReference>
<dbReference type="Proteomes" id="UP000245916">
    <property type="component" value="Unassembled WGS sequence"/>
</dbReference>
<sequence>MSLGPEDRSRSLPPEAFLDKTLAAAAQCGVTRLADITRLDRLGLPVWQAVRPAGKALSVHQGKGVSPLAAKIGALCEAIECHCAENAPADGPLCRFAALPSNERAPDLADYADSRDAPPPGDEPIQWSVAKDLVTGRDHYLPHLLVSLDCTLGLPSRFDRESNGLGTGADEDDALTIALLEIIERDALGEWQRVDFEKQAATSIALSTVPFDWFRNWLSCFAEHRIELQLFRLTSDLSVPVFLCVIGGMEEFGPAYRRFYGSAAHGDPELALFKALAEALQSRLTVIAGVRDDILPSYYSSRPPATAQIARDKPAGALVWEDTPSLPWEWEPLVESLARCGYRQVVAKRLDDGLGLVVTRAFVPGLGSTDRTRRHPS</sequence>
<dbReference type="Pfam" id="PF02624">
    <property type="entry name" value="YcaO"/>
    <property type="match status" value="1"/>
</dbReference>
<dbReference type="PROSITE" id="PS51664">
    <property type="entry name" value="YCAO"/>
    <property type="match status" value="1"/>
</dbReference>
<dbReference type="NCBIfam" id="TIGR00702">
    <property type="entry name" value="YcaO-type kinase domain"/>
    <property type="match status" value="1"/>
</dbReference>
<dbReference type="RefSeq" id="WP_109270038.1">
    <property type="nucleotide sequence ID" value="NZ_QFFF01000001.1"/>
</dbReference>
<dbReference type="Gene3D" id="3.30.160.660">
    <property type="match status" value="1"/>
</dbReference>
<accession>A0A2U2J0P4</accession>
<dbReference type="EMBL" id="QFFF01000001">
    <property type="protein sequence ID" value="PWG01898.1"/>
    <property type="molecule type" value="Genomic_DNA"/>
</dbReference>
<dbReference type="AlphaFoldDB" id="A0A2U2J0P4"/>
<organism evidence="2 3">
    <name type="scientific">Allosphingosinicella humi</name>
    <dbReference type="NCBI Taxonomy" id="2068657"/>
    <lineage>
        <taxon>Bacteria</taxon>
        <taxon>Pseudomonadati</taxon>
        <taxon>Pseudomonadota</taxon>
        <taxon>Alphaproteobacteria</taxon>
        <taxon>Sphingomonadales</taxon>
        <taxon>Sphingomonadaceae</taxon>
        <taxon>Allosphingosinicella</taxon>
    </lineage>
</organism>
<dbReference type="InterPro" id="IPR003776">
    <property type="entry name" value="YcaO-like_dom"/>
</dbReference>
<dbReference type="OrthoDB" id="2379922at2"/>
<dbReference type="PANTHER" id="PTHR37809">
    <property type="entry name" value="RIBOSOMAL PROTEIN S12 METHYLTHIOTRANSFERASE ACCESSORY FACTOR YCAO"/>
    <property type="match status" value="1"/>
</dbReference>
<gene>
    <name evidence="2" type="ORF">DF286_02685</name>
</gene>
<name>A0A2U2J0P4_9SPHN</name>
<keyword evidence="3" id="KW-1185">Reference proteome</keyword>
<comment type="caution">
    <text evidence="2">The sequence shown here is derived from an EMBL/GenBank/DDBJ whole genome shotgun (WGS) entry which is preliminary data.</text>
</comment>
<reference evidence="2 3" key="1">
    <citation type="submission" date="2018-05" db="EMBL/GenBank/DDBJ databases">
        <title>Genome of Sphingosinicella humi QZX222.</title>
        <authorList>
            <person name="Qiao Z."/>
            <person name="Wang G."/>
        </authorList>
    </citation>
    <scope>NUCLEOTIDE SEQUENCE [LARGE SCALE GENOMIC DNA]</scope>
    <source>
        <strain evidence="2 3">QZX222</strain>
    </source>
</reference>
<dbReference type="Gene3D" id="3.30.40.250">
    <property type="match status" value="1"/>
</dbReference>
<evidence type="ECO:0000313" key="3">
    <source>
        <dbReference type="Proteomes" id="UP000245916"/>
    </source>
</evidence>
<proteinExistence type="predicted"/>